<dbReference type="InterPro" id="IPR022790">
    <property type="entry name" value="GH26_dom"/>
</dbReference>
<dbReference type="SUPFAM" id="SSF51445">
    <property type="entry name" value="(Trans)glycosidases"/>
    <property type="match status" value="1"/>
</dbReference>
<comment type="similarity">
    <text evidence="1">Belongs to the glycosyl hydrolase 26 family.</text>
</comment>
<evidence type="ECO:0000259" key="5">
    <source>
        <dbReference type="PROSITE" id="PS51764"/>
    </source>
</evidence>
<dbReference type="GO" id="GO:0016787">
    <property type="term" value="F:hydrolase activity"/>
    <property type="evidence" value="ECO:0007669"/>
    <property type="project" value="UniProtKB-KW"/>
</dbReference>
<dbReference type="InterPro" id="IPR000805">
    <property type="entry name" value="Glyco_hydro_26"/>
</dbReference>
<feature type="region of interest" description="Disordered" evidence="4">
    <location>
        <begin position="370"/>
        <end position="392"/>
    </location>
</feature>
<proteinExistence type="inferred from homology"/>
<dbReference type="InterPro" id="IPR017853">
    <property type="entry name" value="GH"/>
</dbReference>
<dbReference type="SUPFAM" id="SSF63446">
    <property type="entry name" value="Type I dockerin domain"/>
    <property type="match status" value="1"/>
</dbReference>
<organism evidence="6 7">
    <name type="scientific">Natronoglomus mannanivorans</name>
    <dbReference type="NCBI Taxonomy" id="2979990"/>
    <lineage>
        <taxon>Archaea</taxon>
        <taxon>Methanobacteriati</taxon>
        <taxon>Methanobacteriota</taxon>
        <taxon>Stenosarchaea group</taxon>
        <taxon>Halobacteria</taxon>
        <taxon>Halobacteriales</taxon>
        <taxon>Natrialbaceae</taxon>
        <taxon>Natronoglomus</taxon>
    </lineage>
</organism>
<dbReference type="PROSITE" id="PS51764">
    <property type="entry name" value="GH26"/>
    <property type="match status" value="1"/>
</dbReference>
<dbReference type="Pfam" id="PF02156">
    <property type="entry name" value="Glyco_hydro_26"/>
    <property type="match status" value="1"/>
</dbReference>
<feature type="region of interest" description="Disordered" evidence="4">
    <location>
        <begin position="1"/>
        <end position="22"/>
    </location>
</feature>
<evidence type="ECO:0000256" key="1">
    <source>
        <dbReference type="ARBA" id="ARBA00007754"/>
    </source>
</evidence>
<dbReference type="InterPro" id="IPR036439">
    <property type="entry name" value="Dockerin_dom_sf"/>
</dbReference>
<evidence type="ECO:0000256" key="4">
    <source>
        <dbReference type="SAM" id="MobiDB-lite"/>
    </source>
</evidence>
<keyword evidence="7" id="KW-1185">Reference proteome</keyword>
<feature type="compositionally biased region" description="Polar residues" evidence="4">
    <location>
        <begin position="8"/>
        <end position="20"/>
    </location>
</feature>
<dbReference type="Gene3D" id="3.20.20.80">
    <property type="entry name" value="Glycosidases"/>
    <property type="match status" value="1"/>
</dbReference>
<dbReference type="PANTHER" id="PTHR40079">
    <property type="entry name" value="MANNAN ENDO-1,4-BETA-MANNOSIDASE E-RELATED"/>
    <property type="match status" value="1"/>
</dbReference>
<evidence type="ECO:0000313" key="6">
    <source>
        <dbReference type="EMBL" id="MCU4975518.1"/>
    </source>
</evidence>
<dbReference type="InterPro" id="IPR006311">
    <property type="entry name" value="TAT_signal"/>
</dbReference>
<evidence type="ECO:0000256" key="3">
    <source>
        <dbReference type="ARBA" id="ARBA00023295"/>
    </source>
</evidence>
<dbReference type="PRINTS" id="PR00739">
    <property type="entry name" value="GLHYDRLASE26"/>
</dbReference>
<protein>
    <submittedName>
        <fullName evidence="6">Glycoside hydrolase family 26 protein</fullName>
    </submittedName>
</protein>
<dbReference type="RefSeq" id="WP_338009226.1">
    <property type="nucleotide sequence ID" value="NZ_JAOPKB010000020.1"/>
</dbReference>
<sequence>MNDDRTPATDSGTGDEQTSWSRRRFLNTGLATGLGAAALGACSTVAAQDATTTSVPSVEEAVTHLSHPDPSEETIALYRYLHDEWGERVLSGQQYEPWGVDEMDHIESVTGQRPAVQGADFIHDDKSQATDQALEWWDQGGITSIMWHWGVPGQETPEDEYDQSRNTGVQIDLQQILQEGTEPNQEFWAELAEVADELETLRDAGVPIIWRPFHEFEGQWFWWGVEGADFFVELWETMHEYYVHERDLDNLIWLLPHTGNPNPNWVPDESTFDLWGGDTYSGGTSYQWLYDDVVSIHGEDRPIIMHEIGRDDGATDGQPPDPDAVPQDGAWWSMWINWHTSWLTNIEDSYLDHVYNHELTVTLEDVPDIVAEYGGGGGGGGGDPDPDPDPESCRDFGEFSACDTNDDGLYRDFNGDDDVTTSDVVEFFEHVDSDGIQHNVEYFDYTDSGEVTTSDVVELFQYVSSS</sequence>
<name>A0ABT2QKQ0_9EURY</name>
<dbReference type="PANTHER" id="PTHR40079:SF4">
    <property type="entry name" value="GH26 DOMAIN-CONTAINING PROTEIN-RELATED"/>
    <property type="match status" value="1"/>
</dbReference>
<dbReference type="Proteomes" id="UP001320972">
    <property type="component" value="Unassembled WGS sequence"/>
</dbReference>
<comment type="caution">
    <text evidence="6">The sequence shown here is derived from an EMBL/GenBank/DDBJ whole genome shotgun (WGS) entry which is preliminary data.</text>
</comment>
<reference evidence="6 7" key="1">
    <citation type="submission" date="2022-09" db="EMBL/GenBank/DDBJ databases">
        <title>Enrichment on poylsaccharides allowed isolation of novel metabolic and taxonomic groups of Haloarchaea.</title>
        <authorList>
            <person name="Sorokin D.Y."/>
            <person name="Elcheninov A.G."/>
            <person name="Khizhniak T.V."/>
            <person name="Kolganova T.V."/>
            <person name="Kublanov I.V."/>
        </authorList>
    </citation>
    <scope>NUCLEOTIDE SEQUENCE [LARGE SCALE GENOMIC DNA]</scope>
    <source>
        <strain evidence="6 7">AArc-m2/3/4</strain>
    </source>
</reference>
<evidence type="ECO:0000256" key="2">
    <source>
        <dbReference type="ARBA" id="ARBA00022801"/>
    </source>
</evidence>
<keyword evidence="3" id="KW-0326">Glycosidase</keyword>
<feature type="domain" description="GH26" evidence="5">
    <location>
        <begin position="72"/>
        <end position="364"/>
    </location>
</feature>
<evidence type="ECO:0000313" key="7">
    <source>
        <dbReference type="Proteomes" id="UP001320972"/>
    </source>
</evidence>
<feature type="compositionally biased region" description="Gly residues" evidence="4">
    <location>
        <begin position="373"/>
        <end position="383"/>
    </location>
</feature>
<dbReference type="PROSITE" id="PS51318">
    <property type="entry name" value="TAT"/>
    <property type="match status" value="1"/>
</dbReference>
<dbReference type="EMBL" id="JAOPKB010000020">
    <property type="protein sequence ID" value="MCU4975518.1"/>
    <property type="molecule type" value="Genomic_DNA"/>
</dbReference>
<accession>A0ABT2QKQ0</accession>
<keyword evidence="2 6" id="KW-0378">Hydrolase</keyword>
<gene>
    <name evidence="6" type="ORF">OB955_22790</name>
</gene>